<comment type="subcellular location">
    <subcellularLocation>
        <location evidence="1 8">Cell outer membrane</location>
        <topology evidence="1 8">Multi-pass membrane protein</topology>
    </subcellularLocation>
</comment>
<evidence type="ECO:0008006" key="14">
    <source>
        <dbReference type="Google" id="ProtNLM"/>
    </source>
</evidence>
<evidence type="ECO:0000256" key="8">
    <source>
        <dbReference type="PROSITE-ProRule" id="PRU01360"/>
    </source>
</evidence>
<dbReference type="InterPro" id="IPR039426">
    <property type="entry name" value="TonB-dep_rcpt-like"/>
</dbReference>
<dbReference type="InterPro" id="IPR023996">
    <property type="entry name" value="TonB-dep_OMP_SusC/RagA"/>
</dbReference>
<evidence type="ECO:0000256" key="2">
    <source>
        <dbReference type="ARBA" id="ARBA00022448"/>
    </source>
</evidence>
<evidence type="ECO:0000259" key="10">
    <source>
        <dbReference type="Pfam" id="PF00593"/>
    </source>
</evidence>
<dbReference type="AlphaFoldDB" id="A0A2W5F9K8"/>
<dbReference type="Pfam" id="PF07715">
    <property type="entry name" value="Plug"/>
    <property type="match status" value="1"/>
</dbReference>
<sequence length="1133" mass="126403">MKKENYFDFFRTKRSNKKWFRKTFSVLSIFIFVLLSNVEKLQAQDINNKIRLEVSNKKLSDVLHLLEGKSGFRISYNPEEVEDYDSISLNGDKRSIQTILNLILAKTELSYIVTGQNIILYTGKNPEGTSTFISDGKGDMISGIVTDSMGNALSDVSVIVKGTNKGVMSNRNGEYSIHVPPHAILSYSYLGYHDIEINPGNKTVVNVTMMENVQHLESLVVTGYMNKKPSEVTGSIVQLNANQLTGGVTSTLDIYELLKGKVPGLQNMTIRGMTNMTAGQIGPTTPLIILDGNIMGNVDLNTLINPADIQTISVLKDAASTAIYGSRAALGVIVVTTKKGKKGLTVNVTDRIGALTLPRRMKYMNTNQWITHVSKYLTNYYDANKADYEEDYPTVKDFLDASKMYSDEEAATDFNWDKALHKTGFFNETTLSFSTGSQNASLYGSVGWYREKGNDLGSKNDRKTAKINADFNISPRLTVSLQTSALIARNISQNGDLTSADYLPFINPKDDKGNWRTTLPYRAGSFGYVYGSDVPNVLYENKSFDNTYKYTTENYVGTAVIRYTPTKYLTLQSSNTVNHTLTRENSYYDPRSQSGKLGSTSTIFQLASWYPDVDAGGTLDLSFQDRTMWITSNTVNYHQTFGDHIVHFLAGQEYSRVNSEATNISYYTLLPDERNAGAATNIGNSGVYLDGLPYSPSGSQSESAMFSAFGEGSYQYKQIYVFTANIRTDASPSFGKNNRYGTFYSLSGGWLMHKEAFMQSLSKTVTFLKLRYAYGTSGRDLGGSYLNKTYYNNNRSYNNVPRSGSIISQLANNNIKWETTYNNSVGVDFTLWNRLNGTIDLYRRKSKDLVQTVTLPATQGGYTQNMNIGEVINKGIEVSLNGDIIQQKDFQWNLSANISSNSNKITKVSPDVRTFYLKPGQSIGDEFGIPYVGVNPDNGAPLFRLGDGSITDGLTTVSYTDTLNMVKVGNKTPKYYGGIQSAWTYKNLTLSMEWYFEVGQIVSNYDMYTSIDPSQAFSSGTNSYRIPSSWYVWSGPGDTKANMPNIYDGNMGNWLFNSPSNSLFDQKGSYLRWRNARLSYNIPALFLSKYGLKSLSVFGNIDNVLVIKKKSNWRDYESVNSPMRMVFGLNLGF</sequence>
<dbReference type="InterPro" id="IPR036942">
    <property type="entry name" value="Beta-barrel_TonB_sf"/>
</dbReference>
<feature type="domain" description="TonB-dependent receptor-like beta-barrel" evidence="10">
    <location>
        <begin position="501"/>
        <end position="1104"/>
    </location>
</feature>
<dbReference type="SUPFAM" id="SSF49464">
    <property type="entry name" value="Carboxypeptidase regulatory domain-like"/>
    <property type="match status" value="1"/>
</dbReference>
<dbReference type="NCBIfam" id="TIGR04057">
    <property type="entry name" value="SusC_RagA_signa"/>
    <property type="match status" value="1"/>
</dbReference>
<evidence type="ECO:0000313" key="13">
    <source>
        <dbReference type="Proteomes" id="UP000249645"/>
    </source>
</evidence>
<dbReference type="GO" id="GO:0009279">
    <property type="term" value="C:cell outer membrane"/>
    <property type="evidence" value="ECO:0007669"/>
    <property type="project" value="UniProtKB-SubCell"/>
</dbReference>
<keyword evidence="4 8" id="KW-0812">Transmembrane</keyword>
<dbReference type="Gene3D" id="3.55.50.30">
    <property type="match status" value="1"/>
</dbReference>
<keyword evidence="5 9" id="KW-0798">TonB box</keyword>
<feature type="domain" description="TonB-dependent receptor plug" evidence="11">
    <location>
        <begin position="231"/>
        <end position="332"/>
    </location>
</feature>
<dbReference type="NCBIfam" id="TIGR04056">
    <property type="entry name" value="OMP_RagA_SusC"/>
    <property type="match status" value="1"/>
</dbReference>
<dbReference type="Proteomes" id="UP000249645">
    <property type="component" value="Unassembled WGS sequence"/>
</dbReference>
<dbReference type="PANTHER" id="PTHR30069">
    <property type="entry name" value="TONB-DEPENDENT OUTER MEMBRANE RECEPTOR"/>
    <property type="match status" value="1"/>
</dbReference>
<keyword evidence="7 8" id="KW-0998">Cell outer membrane</keyword>
<organism evidence="12 13">
    <name type="scientific">Pseudopedobacter saltans</name>
    <dbReference type="NCBI Taxonomy" id="151895"/>
    <lineage>
        <taxon>Bacteria</taxon>
        <taxon>Pseudomonadati</taxon>
        <taxon>Bacteroidota</taxon>
        <taxon>Sphingobacteriia</taxon>
        <taxon>Sphingobacteriales</taxon>
        <taxon>Sphingobacteriaceae</taxon>
        <taxon>Pseudopedobacter</taxon>
    </lineage>
</organism>
<evidence type="ECO:0000256" key="9">
    <source>
        <dbReference type="RuleBase" id="RU003357"/>
    </source>
</evidence>
<accession>A0A2W5F9K8</accession>
<comment type="caution">
    <text evidence="12">The sequence shown here is derived from an EMBL/GenBank/DDBJ whole genome shotgun (WGS) entry which is preliminary data.</text>
</comment>
<gene>
    <name evidence="12" type="ORF">DI598_05660</name>
</gene>
<evidence type="ECO:0000259" key="11">
    <source>
        <dbReference type="Pfam" id="PF07715"/>
    </source>
</evidence>
<dbReference type="InterPro" id="IPR008969">
    <property type="entry name" value="CarboxyPept-like_regulatory"/>
</dbReference>
<reference evidence="12 13" key="1">
    <citation type="submission" date="2017-11" db="EMBL/GenBank/DDBJ databases">
        <title>Infants hospitalized years apart are colonized by the same room-sourced microbial strains.</title>
        <authorList>
            <person name="Brooks B."/>
            <person name="Olm M.R."/>
            <person name="Firek B.A."/>
            <person name="Baker R."/>
            <person name="Thomas B.C."/>
            <person name="Morowitz M.J."/>
            <person name="Banfield J.F."/>
        </authorList>
    </citation>
    <scope>NUCLEOTIDE SEQUENCE [LARGE SCALE GENOMIC DNA]</scope>
    <source>
        <strain evidence="12">S2_009_000_R2_76</strain>
    </source>
</reference>
<keyword evidence="3 8" id="KW-1134">Transmembrane beta strand</keyword>
<evidence type="ECO:0000256" key="1">
    <source>
        <dbReference type="ARBA" id="ARBA00004571"/>
    </source>
</evidence>
<evidence type="ECO:0000256" key="5">
    <source>
        <dbReference type="ARBA" id="ARBA00023077"/>
    </source>
</evidence>
<dbReference type="InterPro" id="IPR012910">
    <property type="entry name" value="Plug_dom"/>
</dbReference>
<dbReference type="InterPro" id="IPR037066">
    <property type="entry name" value="Plug_dom_sf"/>
</dbReference>
<dbReference type="Gene3D" id="2.170.130.10">
    <property type="entry name" value="TonB-dependent receptor, plug domain"/>
    <property type="match status" value="1"/>
</dbReference>
<proteinExistence type="inferred from homology"/>
<dbReference type="GO" id="GO:0015344">
    <property type="term" value="F:siderophore uptake transmembrane transporter activity"/>
    <property type="evidence" value="ECO:0007669"/>
    <property type="project" value="TreeGrafter"/>
</dbReference>
<keyword evidence="6 8" id="KW-0472">Membrane</keyword>
<dbReference type="SUPFAM" id="SSF56935">
    <property type="entry name" value="Porins"/>
    <property type="match status" value="1"/>
</dbReference>
<dbReference type="Pfam" id="PF13715">
    <property type="entry name" value="CarbopepD_reg_2"/>
    <property type="match status" value="1"/>
</dbReference>
<evidence type="ECO:0000256" key="6">
    <source>
        <dbReference type="ARBA" id="ARBA00023136"/>
    </source>
</evidence>
<evidence type="ECO:0000313" key="12">
    <source>
        <dbReference type="EMBL" id="PZP50400.1"/>
    </source>
</evidence>
<name>A0A2W5F9K8_9SPHI</name>
<dbReference type="EMBL" id="QFOI01000069">
    <property type="protein sequence ID" value="PZP50400.1"/>
    <property type="molecule type" value="Genomic_DNA"/>
</dbReference>
<dbReference type="PROSITE" id="PS52016">
    <property type="entry name" value="TONB_DEPENDENT_REC_3"/>
    <property type="match status" value="1"/>
</dbReference>
<dbReference type="PANTHER" id="PTHR30069:SF37">
    <property type="entry name" value="FERRIC VIBRIOBACTIN RECEPTOR VIUA"/>
    <property type="match status" value="1"/>
</dbReference>
<keyword evidence="2 8" id="KW-0813">Transport</keyword>
<evidence type="ECO:0000256" key="4">
    <source>
        <dbReference type="ARBA" id="ARBA00022692"/>
    </source>
</evidence>
<dbReference type="InterPro" id="IPR000531">
    <property type="entry name" value="Beta-barrel_TonB"/>
</dbReference>
<dbReference type="Pfam" id="PF00593">
    <property type="entry name" value="TonB_dep_Rec_b-barrel"/>
    <property type="match status" value="1"/>
</dbReference>
<dbReference type="Gene3D" id="2.60.40.1120">
    <property type="entry name" value="Carboxypeptidase-like, regulatory domain"/>
    <property type="match status" value="1"/>
</dbReference>
<dbReference type="GO" id="GO:0044718">
    <property type="term" value="P:siderophore transmembrane transport"/>
    <property type="evidence" value="ECO:0007669"/>
    <property type="project" value="TreeGrafter"/>
</dbReference>
<evidence type="ECO:0000256" key="7">
    <source>
        <dbReference type="ARBA" id="ARBA00023237"/>
    </source>
</evidence>
<protein>
    <recommendedName>
        <fullName evidence="14">TonB-dependent receptor plug</fullName>
    </recommendedName>
</protein>
<evidence type="ECO:0000256" key="3">
    <source>
        <dbReference type="ARBA" id="ARBA00022452"/>
    </source>
</evidence>
<comment type="similarity">
    <text evidence="8 9">Belongs to the TonB-dependent receptor family.</text>
</comment>
<dbReference type="InterPro" id="IPR023997">
    <property type="entry name" value="TonB-dep_OMP_SusC/RagA_CS"/>
</dbReference>
<dbReference type="Gene3D" id="2.40.170.20">
    <property type="entry name" value="TonB-dependent receptor, beta-barrel domain"/>
    <property type="match status" value="1"/>
</dbReference>